<dbReference type="InterPro" id="IPR005184">
    <property type="entry name" value="DUF306_Meta_HslJ"/>
</dbReference>
<dbReference type="eggNOG" id="ENOG5031IXH">
    <property type="taxonomic scope" value="Bacteria"/>
</dbReference>
<dbReference type="Pfam" id="PF03724">
    <property type="entry name" value="META"/>
    <property type="match status" value="1"/>
</dbReference>
<reference evidence="4 6" key="2">
    <citation type="submission" date="2017-06" db="EMBL/GenBank/DDBJ databases">
        <authorList>
            <consortium name="Pathogen Informatics"/>
        </authorList>
    </citation>
    <scope>NUCLEOTIDE SEQUENCE [LARGE SCALE GENOMIC DNA]</scope>
    <source>
        <strain evidence="4 6">NCTC13015</strain>
    </source>
</reference>
<dbReference type="HOGENOM" id="CLU_128092_0_0_11"/>
<evidence type="ECO:0000313" key="3">
    <source>
        <dbReference type="EMBL" id="AIJ33931.1"/>
    </source>
</evidence>
<dbReference type="EMBL" id="CP009211">
    <property type="protein sequence ID" value="AIJ33931.1"/>
    <property type="molecule type" value="Genomic_DNA"/>
</dbReference>
<feature type="signal peptide" evidence="1">
    <location>
        <begin position="1"/>
        <end position="28"/>
    </location>
</feature>
<evidence type="ECO:0000313" key="5">
    <source>
        <dbReference type="Proteomes" id="UP000028780"/>
    </source>
</evidence>
<dbReference type="OrthoDB" id="4408164at2"/>
<gene>
    <name evidence="3" type="ORF">CIMIT_08425</name>
    <name evidence="4" type="ORF">SAMEA4535761_01745</name>
</gene>
<dbReference type="Proteomes" id="UP000215374">
    <property type="component" value="Chromosome 1"/>
</dbReference>
<keyword evidence="1" id="KW-0732">Signal</keyword>
<feature type="chain" id="PRO_5001715464" evidence="1">
    <location>
        <begin position="29"/>
        <end position="204"/>
    </location>
</feature>
<feature type="domain" description="DUF306" evidence="2">
    <location>
        <begin position="101"/>
        <end position="184"/>
    </location>
</feature>
<dbReference type="Gene3D" id="2.40.128.270">
    <property type="match status" value="1"/>
</dbReference>
<dbReference type="RefSeq" id="WP_038591616.1">
    <property type="nucleotide sequence ID" value="NZ_CP009211.1"/>
</dbReference>
<dbReference type="STRING" id="156978.CIMIT_08425"/>
<evidence type="ECO:0000313" key="6">
    <source>
        <dbReference type="Proteomes" id="UP000215374"/>
    </source>
</evidence>
<proteinExistence type="predicted"/>
<sequence length="204" mass="21008">MVSKIMKKLSTATIAVALMGGATGTAHAQELPQGLSSDPAIVEIAAGLSSTLIGGAPQLPGSSAQKPGVPTEQSGLITALPEHAQPAPEHLRGPSVERPLQAKANEHVTIQFSPDGTLSYGDGCNSGNGTYHFDEQGKLHVGDLAETQALCDPEATAAAEDLKTILQANPNVYILDRDTIALGSQGHGIEFVEAKATTIEPQEG</sequence>
<evidence type="ECO:0000259" key="2">
    <source>
        <dbReference type="Pfam" id="PF03724"/>
    </source>
</evidence>
<dbReference type="Proteomes" id="UP000028780">
    <property type="component" value="Chromosome"/>
</dbReference>
<accession>A0A076NNX8</accession>
<evidence type="ECO:0000313" key="4">
    <source>
        <dbReference type="EMBL" id="SNV77285.1"/>
    </source>
</evidence>
<dbReference type="InterPro" id="IPR038670">
    <property type="entry name" value="HslJ-like_sf"/>
</dbReference>
<protein>
    <submittedName>
        <fullName evidence="4">META domain</fullName>
    </submittedName>
</protein>
<reference evidence="3 5" key="1">
    <citation type="submission" date="2014-08" db="EMBL/GenBank/DDBJ databases">
        <title>Complete genome sequence of Corynebacterium imitans DSM 44264, isolated from a five-month-old boy with suspected pharyngeal diphtheria.</title>
        <authorList>
            <person name="Mollmann S."/>
            <person name="Albersmeier A."/>
            <person name="Ruckert C."/>
            <person name="Tauch A."/>
        </authorList>
    </citation>
    <scope>NUCLEOTIDE SEQUENCE [LARGE SCALE GENOMIC DNA]</scope>
    <source>
        <strain evidence="3 5">DSM 44264</strain>
    </source>
</reference>
<keyword evidence="5" id="KW-1185">Reference proteome</keyword>
<organism evidence="3 5">
    <name type="scientific">Corynebacterium imitans</name>
    <dbReference type="NCBI Taxonomy" id="156978"/>
    <lineage>
        <taxon>Bacteria</taxon>
        <taxon>Bacillati</taxon>
        <taxon>Actinomycetota</taxon>
        <taxon>Actinomycetes</taxon>
        <taxon>Mycobacteriales</taxon>
        <taxon>Corynebacteriaceae</taxon>
        <taxon>Corynebacterium</taxon>
    </lineage>
</organism>
<evidence type="ECO:0000256" key="1">
    <source>
        <dbReference type="SAM" id="SignalP"/>
    </source>
</evidence>
<name>A0A076NNX8_9CORY</name>
<dbReference type="EMBL" id="LT906467">
    <property type="protein sequence ID" value="SNV77285.1"/>
    <property type="molecule type" value="Genomic_DNA"/>
</dbReference>
<dbReference type="AlphaFoldDB" id="A0A076NNX8"/>
<dbReference type="KEGG" id="cii:CIMIT_08425"/>